<keyword evidence="1" id="KW-0812">Transmembrane</keyword>
<keyword evidence="1" id="KW-0472">Membrane</keyword>
<reference evidence="2 3" key="1">
    <citation type="submission" date="2019-06" db="EMBL/GenBank/DDBJ databases">
        <title>Cerasibacillus sp. nov., isolated from maize field.</title>
        <authorList>
            <person name="Lin S.-Y."/>
            <person name="Tsai C.-F."/>
            <person name="Young C.-C."/>
        </authorList>
    </citation>
    <scope>NUCLEOTIDE SEQUENCE [LARGE SCALE GENOMIC DNA]</scope>
    <source>
        <strain evidence="2 3">CC-CFT480</strain>
    </source>
</reference>
<dbReference type="AlphaFoldDB" id="A0A5C8NZK8"/>
<dbReference type="Proteomes" id="UP000321574">
    <property type="component" value="Unassembled WGS sequence"/>
</dbReference>
<sequence>MGKILLIISILSLASSMILFTAHFIKHGFSGSLHFGKLLKIAAICFVIYIISFGSYFFVIL</sequence>
<evidence type="ECO:0000313" key="2">
    <source>
        <dbReference type="EMBL" id="TXL66523.1"/>
    </source>
</evidence>
<dbReference type="RefSeq" id="WP_147665923.1">
    <property type="nucleotide sequence ID" value="NZ_VDUW01000002.1"/>
</dbReference>
<feature type="transmembrane region" description="Helical" evidence="1">
    <location>
        <begin position="6"/>
        <end position="26"/>
    </location>
</feature>
<proteinExistence type="predicted"/>
<feature type="transmembrane region" description="Helical" evidence="1">
    <location>
        <begin position="38"/>
        <end position="59"/>
    </location>
</feature>
<keyword evidence="3" id="KW-1185">Reference proteome</keyword>
<organism evidence="2 3">
    <name type="scientific">Cerasibacillus terrae</name>
    <dbReference type="NCBI Taxonomy" id="2498845"/>
    <lineage>
        <taxon>Bacteria</taxon>
        <taxon>Bacillati</taxon>
        <taxon>Bacillota</taxon>
        <taxon>Bacilli</taxon>
        <taxon>Bacillales</taxon>
        <taxon>Bacillaceae</taxon>
        <taxon>Cerasibacillus</taxon>
    </lineage>
</organism>
<evidence type="ECO:0000313" key="3">
    <source>
        <dbReference type="Proteomes" id="UP000321574"/>
    </source>
</evidence>
<dbReference type="EMBL" id="VDUW01000002">
    <property type="protein sequence ID" value="TXL66523.1"/>
    <property type="molecule type" value="Genomic_DNA"/>
</dbReference>
<accession>A0A5C8NZK8</accession>
<name>A0A5C8NZK8_9BACI</name>
<comment type="caution">
    <text evidence="2">The sequence shown here is derived from an EMBL/GenBank/DDBJ whole genome shotgun (WGS) entry which is preliminary data.</text>
</comment>
<protein>
    <submittedName>
        <fullName evidence="2">Uncharacterized protein</fullName>
    </submittedName>
</protein>
<keyword evidence="1" id="KW-1133">Transmembrane helix</keyword>
<evidence type="ECO:0000256" key="1">
    <source>
        <dbReference type="SAM" id="Phobius"/>
    </source>
</evidence>
<gene>
    <name evidence="2" type="ORF">FHP05_03820</name>
</gene>